<organism evidence="2 3">
    <name type="scientific">Undibacterium arcticum</name>
    <dbReference type="NCBI Taxonomy" id="1762892"/>
    <lineage>
        <taxon>Bacteria</taxon>
        <taxon>Pseudomonadati</taxon>
        <taxon>Pseudomonadota</taxon>
        <taxon>Betaproteobacteria</taxon>
        <taxon>Burkholderiales</taxon>
        <taxon>Oxalobacteraceae</taxon>
        <taxon>Undibacterium</taxon>
    </lineage>
</organism>
<dbReference type="RefSeq" id="WP_390333044.1">
    <property type="nucleotide sequence ID" value="NZ_JBHRTP010000091.1"/>
</dbReference>
<protein>
    <submittedName>
        <fullName evidence="2">Uncharacterized protein</fullName>
    </submittedName>
</protein>
<evidence type="ECO:0000313" key="3">
    <source>
        <dbReference type="Proteomes" id="UP001595530"/>
    </source>
</evidence>
<name>A0ABV7F736_9BURK</name>
<keyword evidence="3" id="KW-1185">Reference proteome</keyword>
<evidence type="ECO:0000256" key="1">
    <source>
        <dbReference type="SAM" id="SignalP"/>
    </source>
</evidence>
<feature type="signal peptide" evidence="1">
    <location>
        <begin position="1"/>
        <end position="20"/>
    </location>
</feature>
<keyword evidence="1" id="KW-0732">Signal</keyword>
<gene>
    <name evidence="2" type="ORF">ACFOFO_23215</name>
</gene>
<reference evidence="3" key="1">
    <citation type="journal article" date="2019" name="Int. J. Syst. Evol. Microbiol.">
        <title>The Global Catalogue of Microorganisms (GCM) 10K type strain sequencing project: providing services to taxonomists for standard genome sequencing and annotation.</title>
        <authorList>
            <consortium name="The Broad Institute Genomics Platform"/>
            <consortium name="The Broad Institute Genome Sequencing Center for Infectious Disease"/>
            <person name="Wu L."/>
            <person name="Ma J."/>
        </authorList>
    </citation>
    <scope>NUCLEOTIDE SEQUENCE [LARGE SCALE GENOMIC DNA]</scope>
    <source>
        <strain evidence="3">KCTC 42986</strain>
    </source>
</reference>
<comment type="caution">
    <text evidence="2">The sequence shown here is derived from an EMBL/GenBank/DDBJ whole genome shotgun (WGS) entry which is preliminary data.</text>
</comment>
<sequence length="144" mass="16080">MRFMVSAVLLTLCQVAPALAASDDQKYGQYLCRVEHAAGLRYHKGEALYAGAINLPESELTFGVTISPITRSEIDVTLCKRSLHFFRRWKSAISFAHLLAAAKKRQLFSVSLGALVDPRKANRPLLHTLKMDEFLATARHQHST</sequence>
<accession>A0ABV7F736</accession>
<dbReference type="Proteomes" id="UP001595530">
    <property type="component" value="Unassembled WGS sequence"/>
</dbReference>
<dbReference type="EMBL" id="JBHRTP010000091">
    <property type="protein sequence ID" value="MFC3110827.1"/>
    <property type="molecule type" value="Genomic_DNA"/>
</dbReference>
<feature type="chain" id="PRO_5046555756" evidence="1">
    <location>
        <begin position="21"/>
        <end position="144"/>
    </location>
</feature>
<proteinExistence type="predicted"/>
<evidence type="ECO:0000313" key="2">
    <source>
        <dbReference type="EMBL" id="MFC3110827.1"/>
    </source>
</evidence>